<accession>A0A264W229</accession>
<gene>
    <name evidence="1" type="ORF">CF394_10445</name>
</gene>
<dbReference type="EMBL" id="NOKQ01000220">
    <property type="protein sequence ID" value="OZS77619.1"/>
    <property type="molecule type" value="Genomic_DNA"/>
</dbReference>
<organism evidence="1 2">
    <name type="scientific">Tetzosporium hominis</name>
    <dbReference type="NCBI Taxonomy" id="2020506"/>
    <lineage>
        <taxon>Bacteria</taxon>
        <taxon>Bacillati</taxon>
        <taxon>Bacillota</taxon>
        <taxon>Bacilli</taxon>
        <taxon>Bacillales</taxon>
        <taxon>Caryophanaceae</taxon>
        <taxon>Tetzosporium</taxon>
    </lineage>
</organism>
<name>A0A264W229_9BACL</name>
<protein>
    <submittedName>
        <fullName evidence="1">Uncharacterized protein</fullName>
    </submittedName>
</protein>
<sequence length="70" mass="7792">MISGIDLILQETAPRSTARFFATFFAAVNMREGEGKDTRSVVSEWFEEPAAEAKAQALVCREDSDGRSHR</sequence>
<dbReference type="AlphaFoldDB" id="A0A264W229"/>
<proteinExistence type="predicted"/>
<evidence type="ECO:0000313" key="1">
    <source>
        <dbReference type="EMBL" id="OZS77619.1"/>
    </source>
</evidence>
<keyword evidence="2" id="KW-1185">Reference proteome</keyword>
<comment type="caution">
    <text evidence="1">The sequence shown here is derived from an EMBL/GenBank/DDBJ whole genome shotgun (WGS) entry which is preliminary data.</text>
</comment>
<reference evidence="1 2" key="1">
    <citation type="submission" date="2017-07" db="EMBL/GenBank/DDBJ databases">
        <title>Tetzosporium hominis gen.nov. sp.nov.</title>
        <authorList>
            <person name="Tetz G."/>
            <person name="Tetz V."/>
        </authorList>
    </citation>
    <scope>NUCLEOTIDE SEQUENCE [LARGE SCALE GENOMIC DNA]</scope>
    <source>
        <strain evidence="1 2">VT-49</strain>
    </source>
</reference>
<evidence type="ECO:0000313" key="2">
    <source>
        <dbReference type="Proteomes" id="UP000217065"/>
    </source>
</evidence>
<dbReference type="Proteomes" id="UP000217065">
    <property type="component" value="Unassembled WGS sequence"/>
</dbReference>